<feature type="domain" description="CMP/dCMP-type deaminase" evidence="8">
    <location>
        <begin position="1"/>
        <end position="129"/>
    </location>
</feature>
<dbReference type="GO" id="GO:0006220">
    <property type="term" value="P:pyrimidine nucleotide metabolic process"/>
    <property type="evidence" value="ECO:0007669"/>
    <property type="project" value="InterPro"/>
</dbReference>
<dbReference type="InterPro" id="IPR016192">
    <property type="entry name" value="APOBEC/CMP_deaminase_Zn-bd"/>
</dbReference>
<dbReference type="InterPro" id="IPR015517">
    <property type="entry name" value="dCMP_deaminase-rel"/>
</dbReference>
<feature type="binding site" evidence="7">
    <location>
        <position position="102"/>
    </location>
    <ligand>
        <name>Zn(2+)</name>
        <dbReference type="ChEBI" id="CHEBI:29105"/>
        <note>catalytic</note>
    </ligand>
</feature>
<comment type="similarity">
    <text evidence="2">Belongs to the cytidine and deoxycytidylate deaminase family.</text>
</comment>
<dbReference type="SUPFAM" id="SSF53927">
    <property type="entry name" value="Cytidine deaminase-like"/>
    <property type="match status" value="1"/>
</dbReference>
<proteinExistence type="inferred from homology"/>
<organism evidence="9 10">
    <name type="scientific">Candidatus Uhrbacteria bacterium RIFCSPHIGHO2_02_FULL_57_19</name>
    <dbReference type="NCBI Taxonomy" id="1802391"/>
    <lineage>
        <taxon>Bacteria</taxon>
        <taxon>Candidatus Uhriibacteriota</taxon>
    </lineage>
</organism>
<dbReference type="PROSITE" id="PS00903">
    <property type="entry name" value="CYT_DCMP_DEAMINASES_1"/>
    <property type="match status" value="1"/>
</dbReference>
<evidence type="ECO:0000256" key="5">
    <source>
        <dbReference type="ARBA" id="ARBA00022833"/>
    </source>
</evidence>
<dbReference type="PANTHER" id="PTHR11086">
    <property type="entry name" value="DEOXYCYTIDYLATE DEAMINASE-RELATED"/>
    <property type="match status" value="1"/>
</dbReference>
<dbReference type="PROSITE" id="PS51747">
    <property type="entry name" value="CYT_DCMP_DEAMINASES_2"/>
    <property type="match status" value="1"/>
</dbReference>
<dbReference type="Gene3D" id="3.40.140.10">
    <property type="entry name" value="Cytidine Deaminase, domain 2"/>
    <property type="match status" value="1"/>
</dbReference>
<accession>A0A1F7U9A0</accession>
<comment type="caution">
    <text evidence="9">The sequence shown here is derived from an EMBL/GenBank/DDBJ whole genome shotgun (WGS) entry which is preliminary data.</text>
</comment>
<reference evidence="9 10" key="1">
    <citation type="journal article" date="2016" name="Nat. Commun.">
        <title>Thousands of microbial genomes shed light on interconnected biogeochemical processes in an aquifer system.</title>
        <authorList>
            <person name="Anantharaman K."/>
            <person name="Brown C.T."/>
            <person name="Hug L.A."/>
            <person name="Sharon I."/>
            <person name="Castelle C.J."/>
            <person name="Probst A.J."/>
            <person name="Thomas B.C."/>
            <person name="Singh A."/>
            <person name="Wilkins M.J."/>
            <person name="Karaoz U."/>
            <person name="Brodie E.L."/>
            <person name="Williams K.H."/>
            <person name="Hubbard S.S."/>
            <person name="Banfield J.F."/>
        </authorList>
    </citation>
    <scope>NUCLEOTIDE SEQUENCE [LARGE SCALE GENOMIC DNA]</scope>
</reference>
<evidence type="ECO:0000259" key="8">
    <source>
        <dbReference type="PROSITE" id="PS51747"/>
    </source>
</evidence>
<dbReference type="PIRSF" id="PIRSF006019">
    <property type="entry name" value="dCMP_deaminase"/>
    <property type="match status" value="1"/>
</dbReference>
<dbReference type="STRING" id="1802391.A3D72_04735"/>
<evidence type="ECO:0000313" key="10">
    <source>
        <dbReference type="Proteomes" id="UP000176303"/>
    </source>
</evidence>
<dbReference type="InterPro" id="IPR016473">
    <property type="entry name" value="dCMP_deaminase"/>
</dbReference>
<dbReference type="AlphaFoldDB" id="A0A1F7U9A0"/>
<dbReference type="Pfam" id="PF00383">
    <property type="entry name" value="dCMP_cyt_deam_1"/>
    <property type="match status" value="1"/>
</dbReference>
<evidence type="ECO:0000256" key="6">
    <source>
        <dbReference type="PIRSR" id="PIRSR006019-1"/>
    </source>
</evidence>
<dbReference type="EMBL" id="MGDZ01000003">
    <property type="protein sequence ID" value="OGL74287.1"/>
    <property type="molecule type" value="Genomic_DNA"/>
</dbReference>
<evidence type="ECO:0000313" key="9">
    <source>
        <dbReference type="EMBL" id="OGL74287.1"/>
    </source>
</evidence>
<evidence type="ECO:0000256" key="2">
    <source>
        <dbReference type="ARBA" id="ARBA00006576"/>
    </source>
</evidence>
<sequence>MSIAHEVARRSNCLSRHVAAVVVREKRLISTGYNGTPRNTRNCFEGGCKRCAARMSGIPSGSNLEECACSHGEENAIVQAAYHGISLKDSTIYSTYSPCLMCAKMIINAGIKEVVYAAEYPLADRARELMLEAGIWLRQYERKQSDQPAAFMPITPPQYSSVPTTPYTLT</sequence>
<gene>
    <name evidence="9" type="ORF">A3D72_04735</name>
</gene>
<feature type="binding site" evidence="7">
    <location>
        <position position="99"/>
    </location>
    <ligand>
        <name>Zn(2+)</name>
        <dbReference type="ChEBI" id="CHEBI:29105"/>
        <note>catalytic</note>
    </ligand>
</feature>
<dbReference type="InterPro" id="IPR035105">
    <property type="entry name" value="Deoxycytidylate_deaminase_dom"/>
</dbReference>
<keyword evidence="5 7" id="KW-0862">Zinc</keyword>
<dbReference type="GO" id="GO:0004132">
    <property type="term" value="F:dCMP deaminase activity"/>
    <property type="evidence" value="ECO:0007669"/>
    <property type="project" value="InterPro"/>
</dbReference>
<evidence type="ECO:0000256" key="7">
    <source>
        <dbReference type="PIRSR" id="PIRSR006019-2"/>
    </source>
</evidence>
<dbReference type="GO" id="GO:0008270">
    <property type="term" value="F:zinc ion binding"/>
    <property type="evidence" value="ECO:0007669"/>
    <property type="project" value="InterPro"/>
</dbReference>
<keyword evidence="4" id="KW-0378">Hydrolase</keyword>
<dbReference type="Proteomes" id="UP000176303">
    <property type="component" value="Unassembled WGS sequence"/>
</dbReference>
<feature type="binding site" evidence="7">
    <location>
        <position position="71"/>
    </location>
    <ligand>
        <name>Zn(2+)</name>
        <dbReference type="ChEBI" id="CHEBI:29105"/>
        <note>catalytic</note>
    </ligand>
</feature>
<dbReference type="InterPro" id="IPR016193">
    <property type="entry name" value="Cytidine_deaminase-like"/>
</dbReference>
<dbReference type="InterPro" id="IPR002125">
    <property type="entry name" value="CMP_dCMP_dom"/>
</dbReference>
<dbReference type="GO" id="GO:0005737">
    <property type="term" value="C:cytoplasm"/>
    <property type="evidence" value="ECO:0007669"/>
    <property type="project" value="TreeGrafter"/>
</dbReference>
<feature type="active site" description="Proton donor" evidence="6">
    <location>
        <position position="73"/>
    </location>
</feature>
<comment type="cofactor">
    <cofactor evidence="1 7">
        <name>Zn(2+)</name>
        <dbReference type="ChEBI" id="CHEBI:29105"/>
    </cofactor>
</comment>
<name>A0A1F7U9A0_9BACT</name>
<evidence type="ECO:0000256" key="3">
    <source>
        <dbReference type="ARBA" id="ARBA00022723"/>
    </source>
</evidence>
<dbReference type="CDD" id="cd01286">
    <property type="entry name" value="deoxycytidylate_deaminase"/>
    <property type="match status" value="1"/>
</dbReference>
<dbReference type="PANTHER" id="PTHR11086:SF18">
    <property type="entry name" value="DEOXYCYTIDYLATE DEAMINASE"/>
    <property type="match status" value="1"/>
</dbReference>
<evidence type="ECO:0000256" key="4">
    <source>
        <dbReference type="ARBA" id="ARBA00022801"/>
    </source>
</evidence>
<evidence type="ECO:0000256" key="1">
    <source>
        <dbReference type="ARBA" id="ARBA00001947"/>
    </source>
</evidence>
<keyword evidence="3 7" id="KW-0479">Metal-binding</keyword>
<protein>
    <recommendedName>
        <fullName evidence="8">CMP/dCMP-type deaminase domain-containing protein</fullName>
    </recommendedName>
</protein>